<dbReference type="AlphaFoldDB" id="A0A3D8IFD6"/>
<dbReference type="GO" id="GO:0019843">
    <property type="term" value="F:rRNA binding"/>
    <property type="evidence" value="ECO:0007669"/>
    <property type="project" value="UniProtKB-KW"/>
</dbReference>
<evidence type="ECO:0000256" key="2">
    <source>
        <dbReference type="ARBA" id="ARBA00022741"/>
    </source>
</evidence>
<dbReference type="GO" id="GO:0004519">
    <property type="term" value="F:endonuclease activity"/>
    <property type="evidence" value="ECO:0007669"/>
    <property type="project" value="InterPro"/>
</dbReference>
<dbReference type="SUPFAM" id="SSF52540">
    <property type="entry name" value="P-loop containing nucleoside triphosphate hydrolases"/>
    <property type="match status" value="1"/>
</dbReference>
<keyword evidence="4" id="KW-0067">ATP-binding</keyword>
<dbReference type="NCBIfam" id="TIGR01069">
    <property type="entry name" value="mutS2"/>
    <property type="match status" value="1"/>
</dbReference>
<dbReference type="SUPFAM" id="SSF160443">
    <property type="entry name" value="SMR domain-like"/>
    <property type="match status" value="1"/>
</dbReference>
<dbReference type="GO" id="GO:0005524">
    <property type="term" value="F:ATP binding"/>
    <property type="evidence" value="ECO:0007669"/>
    <property type="project" value="UniProtKB-KW"/>
</dbReference>
<dbReference type="GO" id="GO:0030983">
    <property type="term" value="F:mismatched DNA binding"/>
    <property type="evidence" value="ECO:0007669"/>
    <property type="project" value="InterPro"/>
</dbReference>
<keyword evidence="7" id="KW-0175">Coiled coil</keyword>
<dbReference type="GO" id="GO:0045910">
    <property type="term" value="P:negative regulation of DNA recombination"/>
    <property type="evidence" value="ECO:0007669"/>
    <property type="project" value="InterPro"/>
</dbReference>
<dbReference type="SMART" id="SM00534">
    <property type="entry name" value="MUTSac"/>
    <property type="match status" value="1"/>
</dbReference>
<dbReference type="InterPro" id="IPR027417">
    <property type="entry name" value="P-loop_NTPase"/>
</dbReference>
<keyword evidence="2" id="KW-0547">Nucleotide-binding</keyword>
<evidence type="ECO:0000313" key="9">
    <source>
        <dbReference type="EMBL" id="RDU63606.1"/>
    </source>
</evidence>
<evidence type="ECO:0000256" key="6">
    <source>
        <dbReference type="ARBA" id="ARBA00023125"/>
    </source>
</evidence>
<keyword evidence="1" id="KW-0699">rRNA-binding</keyword>
<evidence type="ECO:0000259" key="8">
    <source>
        <dbReference type="PROSITE" id="PS50828"/>
    </source>
</evidence>
<reference evidence="9 10" key="1">
    <citation type="submission" date="2018-04" db="EMBL/GenBank/DDBJ databases">
        <title>Novel Campyloabacter and Helicobacter Species and Strains.</title>
        <authorList>
            <person name="Mannion A.J."/>
            <person name="Shen Z."/>
            <person name="Fox J.G."/>
        </authorList>
    </citation>
    <scope>NUCLEOTIDE SEQUENCE [LARGE SCALE GENOMIC DNA]</scope>
    <source>
        <strain evidence="9 10">MIT 17-337</strain>
    </source>
</reference>
<feature type="coiled-coil region" evidence="7">
    <location>
        <begin position="580"/>
        <end position="657"/>
    </location>
</feature>
<dbReference type="InterPro" id="IPR005747">
    <property type="entry name" value="MutS2"/>
</dbReference>
<evidence type="ECO:0000313" key="10">
    <source>
        <dbReference type="Proteomes" id="UP000256379"/>
    </source>
</evidence>
<dbReference type="SMART" id="SM00463">
    <property type="entry name" value="SMR"/>
    <property type="match status" value="1"/>
</dbReference>
<dbReference type="InterPro" id="IPR002625">
    <property type="entry name" value="Smr_dom"/>
</dbReference>
<name>A0A3D8IFD6_9HELI</name>
<dbReference type="Proteomes" id="UP000256379">
    <property type="component" value="Unassembled WGS sequence"/>
</dbReference>
<evidence type="ECO:0000256" key="4">
    <source>
        <dbReference type="ARBA" id="ARBA00022840"/>
    </source>
</evidence>
<comment type="caution">
    <text evidence="9">The sequence shown here is derived from an EMBL/GenBank/DDBJ whole genome shotgun (WGS) entry which is preliminary data.</text>
</comment>
<keyword evidence="5" id="KW-0694">RNA-binding</keyword>
<evidence type="ECO:0000256" key="5">
    <source>
        <dbReference type="ARBA" id="ARBA00022884"/>
    </source>
</evidence>
<evidence type="ECO:0000256" key="3">
    <source>
        <dbReference type="ARBA" id="ARBA00022801"/>
    </source>
</evidence>
<organism evidence="9 10">
    <name type="scientific">Helicobacter didelphidarum</name>
    <dbReference type="NCBI Taxonomy" id="2040648"/>
    <lineage>
        <taxon>Bacteria</taxon>
        <taxon>Pseudomonadati</taxon>
        <taxon>Campylobacterota</taxon>
        <taxon>Epsilonproteobacteria</taxon>
        <taxon>Campylobacterales</taxon>
        <taxon>Helicobacteraceae</taxon>
        <taxon>Helicobacter</taxon>
    </lineage>
</organism>
<dbReference type="OrthoDB" id="9808166at2"/>
<dbReference type="RefSeq" id="WP_115543538.1">
    <property type="nucleotide sequence ID" value="NZ_NXLQ01000022.1"/>
</dbReference>
<dbReference type="Gene3D" id="3.40.50.300">
    <property type="entry name" value="P-loop containing nucleotide triphosphate hydrolases"/>
    <property type="match status" value="1"/>
</dbReference>
<accession>A0A3D8IFD6</accession>
<dbReference type="Gene3D" id="3.30.1370.110">
    <property type="match status" value="1"/>
</dbReference>
<evidence type="ECO:0000256" key="7">
    <source>
        <dbReference type="SAM" id="Coils"/>
    </source>
</evidence>
<dbReference type="GO" id="GO:0140664">
    <property type="term" value="F:ATP-dependent DNA damage sensor activity"/>
    <property type="evidence" value="ECO:0007669"/>
    <property type="project" value="InterPro"/>
</dbReference>
<gene>
    <name evidence="9" type="ORF">CQA53_08285</name>
</gene>
<dbReference type="InterPro" id="IPR036063">
    <property type="entry name" value="Smr_dom_sf"/>
</dbReference>
<dbReference type="PROSITE" id="PS50828">
    <property type="entry name" value="SMR"/>
    <property type="match status" value="1"/>
</dbReference>
<dbReference type="PANTHER" id="PTHR11361:SF14">
    <property type="entry name" value="DNA MISMATCH REPAIR PROTEIN MUTS, TYPE 2"/>
    <property type="match status" value="1"/>
</dbReference>
<dbReference type="GO" id="GO:0006298">
    <property type="term" value="P:mismatch repair"/>
    <property type="evidence" value="ECO:0007669"/>
    <property type="project" value="InterPro"/>
</dbReference>
<keyword evidence="10" id="KW-1185">Reference proteome</keyword>
<dbReference type="InterPro" id="IPR045076">
    <property type="entry name" value="MutS"/>
</dbReference>
<keyword evidence="3" id="KW-0378">Hydrolase</keyword>
<feature type="domain" description="Smr" evidence="8">
    <location>
        <begin position="780"/>
        <end position="855"/>
    </location>
</feature>
<dbReference type="Pfam" id="PF00488">
    <property type="entry name" value="MutS_V"/>
    <property type="match status" value="1"/>
</dbReference>
<proteinExistence type="predicted"/>
<dbReference type="PANTHER" id="PTHR11361">
    <property type="entry name" value="DNA MISMATCH REPAIR PROTEIN MUTS FAMILY MEMBER"/>
    <property type="match status" value="1"/>
</dbReference>
<evidence type="ECO:0000256" key="1">
    <source>
        <dbReference type="ARBA" id="ARBA00022730"/>
    </source>
</evidence>
<keyword evidence="6" id="KW-0238">DNA-binding</keyword>
<dbReference type="GO" id="GO:0016887">
    <property type="term" value="F:ATP hydrolysis activity"/>
    <property type="evidence" value="ECO:0007669"/>
    <property type="project" value="InterPro"/>
</dbReference>
<dbReference type="EMBL" id="NXLQ01000022">
    <property type="protein sequence ID" value="RDU63606.1"/>
    <property type="molecule type" value="Genomic_DNA"/>
</dbReference>
<dbReference type="InterPro" id="IPR000432">
    <property type="entry name" value="DNA_mismatch_repair_MutS_C"/>
</dbReference>
<sequence length="855" mass="99258">MSKKDQRELKHYIKTTQTQNTEDYTQKDLKHLSQSRFLSYNQDVQGYNQATYQNLIAKLGLQDFIRIFASYFSRKMWDIIPTNRDFLKDSENKLSPGIRNNQNNCDNAILEHILHISSLQKMYELLLALESHILPKLPCISFLDDELLRLNKGATLRLQEIFEFMQIVNFFYDFKNRDDITEGYLYEYCQKFIFPHEILDLLNLFDFNLKESLQQGNNSYTYLKFGADSQLDSYLQALDSKFREKQTELYSAMNLIHLQEYLVDKQLHFIENNLALLVRAGYSHAIKAKVISRSAHGFFYIVPLSLENIQSQIYTLQDKIQARTFELEKEYSKILQKYVPFLRFINKEYDFIDRVLARLHFAKDYNFEFVFSFLESKSIKDSIILHEYAHPSLKKPIPIKLEIIKNLVMITGVNAGGKTMLLKSILSALFCAKVLLPMKINAAKSYLPFIKNIAIIAQDPQDSKNDISTFSGRISEFKQFLNTKDLILGIDEIEIGTDASEAASLYKVLLDNLLKNSVKILVTTHHKHLVTLMADNPQTQLLAALYDYKKAQPTFEFIDGVGKSYALECALHYGIPQHLIDEARKVHGEEANKLERLIEQSHYQIIINKQNEIKLQNLVQQQEAKNKELEALQQTLRNEFEKQSLQLKRHYNEAIKEIKMLAKQSQKNLITFSEAKNLESTQQTIAAIHRLLNKTHKNQENILHITPQKQQDFNVGERVKYHKKFARILEKKDNIYTLQYEDNNMKIKGIKGYELTQTNEVRQIQSTHTLKTENKASLSLDLHGLTKEQACEELESFISQAIIAKFQEVLIVHGRGSGILQQMVVQYLQNSKVVRGFVDAPYHLGGKSAKLVYLD</sequence>
<dbReference type="Pfam" id="PF01713">
    <property type="entry name" value="Smr"/>
    <property type="match status" value="1"/>
</dbReference>
<protein>
    <submittedName>
        <fullName evidence="9">Recombination and DNA strand exchange inhibitor protein</fullName>
    </submittedName>
</protein>